<gene>
    <name evidence="2" type="ORF">COW36_05815</name>
</gene>
<evidence type="ECO:0000313" key="2">
    <source>
        <dbReference type="EMBL" id="PIW18284.1"/>
    </source>
</evidence>
<keyword evidence="2" id="KW-0808">Transferase</keyword>
<accession>A0A2M7G882</accession>
<dbReference type="PROSITE" id="PS51186">
    <property type="entry name" value="GNAT"/>
    <property type="match status" value="1"/>
</dbReference>
<sequence>MGRVVLHDKHEIAAFLSRNPGLHLYSFGDLDDFFWPQTLWYGWKNESALEALILVYLGQETPAVLAFSESPEPMCQLLESLQPCLPPRFYTHLSPGLQPVLEQTYTLTSHGIHSRMVLTQPEALASWASERVISLSTTDLPAIEALYQRAYPQNWFDRRMLETGQYRGIFQGAQLISIAGIHVYSPEWKVAALGNITTDPVFRGQGLGTLTTGSLCQDLLQTVALIGLNVKSDNAAAIRTYTKLGFEEIARYEEFEACFRS</sequence>
<dbReference type="InterPro" id="IPR000182">
    <property type="entry name" value="GNAT_dom"/>
</dbReference>
<dbReference type="Pfam" id="PF08445">
    <property type="entry name" value="FR47"/>
    <property type="match status" value="1"/>
</dbReference>
<dbReference type="InterPro" id="IPR016181">
    <property type="entry name" value="Acyl_CoA_acyltransferase"/>
</dbReference>
<organism evidence="2 3">
    <name type="scientific">bacterium (Candidatus Blackallbacteria) CG17_big_fil_post_rev_8_21_14_2_50_48_46</name>
    <dbReference type="NCBI Taxonomy" id="2014261"/>
    <lineage>
        <taxon>Bacteria</taxon>
        <taxon>Candidatus Blackallbacteria</taxon>
    </lineage>
</organism>
<evidence type="ECO:0000313" key="3">
    <source>
        <dbReference type="Proteomes" id="UP000231019"/>
    </source>
</evidence>
<proteinExistence type="predicted"/>
<dbReference type="InterPro" id="IPR013653">
    <property type="entry name" value="GCN5-like_dom"/>
</dbReference>
<feature type="domain" description="N-acetyltransferase" evidence="1">
    <location>
        <begin position="130"/>
        <end position="261"/>
    </location>
</feature>
<reference evidence="2 3" key="1">
    <citation type="submission" date="2017-09" db="EMBL/GenBank/DDBJ databases">
        <title>Depth-based differentiation of microbial function through sediment-hosted aquifers and enrichment of novel symbionts in the deep terrestrial subsurface.</title>
        <authorList>
            <person name="Probst A.J."/>
            <person name="Ladd B."/>
            <person name="Jarett J.K."/>
            <person name="Geller-Mcgrath D.E."/>
            <person name="Sieber C.M."/>
            <person name="Emerson J.B."/>
            <person name="Anantharaman K."/>
            <person name="Thomas B.C."/>
            <person name="Malmstrom R."/>
            <person name="Stieglmeier M."/>
            <person name="Klingl A."/>
            <person name="Woyke T."/>
            <person name="Ryan C.M."/>
            <person name="Banfield J.F."/>
        </authorList>
    </citation>
    <scope>NUCLEOTIDE SEQUENCE [LARGE SCALE GENOMIC DNA]</scope>
    <source>
        <strain evidence="2">CG17_big_fil_post_rev_8_21_14_2_50_48_46</strain>
    </source>
</reference>
<dbReference type="SUPFAM" id="SSF55729">
    <property type="entry name" value="Acyl-CoA N-acyltransferases (Nat)"/>
    <property type="match status" value="1"/>
</dbReference>
<dbReference type="Proteomes" id="UP000231019">
    <property type="component" value="Unassembled WGS sequence"/>
</dbReference>
<dbReference type="GO" id="GO:0016747">
    <property type="term" value="F:acyltransferase activity, transferring groups other than amino-acyl groups"/>
    <property type="evidence" value="ECO:0007669"/>
    <property type="project" value="InterPro"/>
</dbReference>
<protein>
    <submittedName>
        <fullName evidence="2">GNAT family N-acetyltransferase</fullName>
    </submittedName>
</protein>
<dbReference type="EMBL" id="PFFQ01000013">
    <property type="protein sequence ID" value="PIW18284.1"/>
    <property type="molecule type" value="Genomic_DNA"/>
</dbReference>
<name>A0A2M7G882_9BACT</name>
<dbReference type="CDD" id="cd04301">
    <property type="entry name" value="NAT_SF"/>
    <property type="match status" value="1"/>
</dbReference>
<dbReference type="AlphaFoldDB" id="A0A2M7G882"/>
<comment type="caution">
    <text evidence="2">The sequence shown here is derived from an EMBL/GenBank/DDBJ whole genome shotgun (WGS) entry which is preliminary data.</text>
</comment>
<dbReference type="Gene3D" id="3.40.630.30">
    <property type="match status" value="1"/>
</dbReference>
<evidence type="ECO:0000259" key="1">
    <source>
        <dbReference type="PROSITE" id="PS51186"/>
    </source>
</evidence>